<dbReference type="Pfam" id="PF13715">
    <property type="entry name" value="CarbopepD_reg_2"/>
    <property type="match status" value="1"/>
</dbReference>
<dbReference type="Proteomes" id="UP000243887">
    <property type="component" value="Unassembled WGS sequence"/>
</dbReference>
<proteinExistence type="predicted"/>
<gene>
    <name evidence="1" type="ORF">SAMN04487893_10844</name>
</gene>
<dbReference type="STRING" id="1150112.SAMN04487893_10844"/>
<dbReference type="OrthoDB" id="983143at2"/>
<dbReference type="Gene3D" id="2.60.40.1120">
    <property type="entry name" value="Carboxypeptidase-like, regulatory domain"/>
    <property type="match status" value="1"/>
</dbReference>
<dbReference type="SUPFAM" id="SSF49464">
    <property type="entry name" value="Carboxypeptidase regulatory domain-like"/>
    <property type="match status" value="1"/>
</dbReference>
<sequence>MRQLLLIFGLLMGFTSLGQIKGTVRDEQGNPVSFATVLLENTQNGTISNENGQYELTIRNNGSYTVLYQFLGYKTVRSQIVYQGDVITKDIVLVEEEFMLEDIVIRVGDNPADEIIRRAIKNKEINTKGLSEFEVDFYSKGMVKSLKVPKALMNKIKVNDADLKDTGVDSLGKGIMYLSETVSELKFKNPNKLKEHIVASKVSGSDNGYSFNTADESFYDFYENHIDIADIGTKLISPIANQAFSYYKFNLEATFKDEGRVINKIKVIPKVKTQPVFYGDLYIVDDSGAIYGMDLAVSGISLQEPIIEEIAINQNFFYEKEIQTWVKRSQNIDMTFGIFGIRVQGIFLSVFNNYDFMPQFTNQTFGKEILSYSKDVHKKEDDFWESNRMFALTDEEVRDYQLKDSIKEIRQSPQYLDSIRRKNNAFKLDDPLFGYRYTAPDRKATFTFDGLIDVEKIGFNTVQGLSLGTGVGASFRNKEKGSYTSLKADVNYGVSSERFRAYGYASHRFGDVHKSSIYLKGGTQIKQFHESNINEYINAAFSLLARKNFAKYYNNEEVYAGYSGRFLEETIQISTALGYEQRKPLFNNTNASLYSGNRAYTSNNPQDLNDFESAAIDNHHLYKFKLGAGFSFGQKYITYPEGKTYISNPSYPKVHIYYEKGFGGSESNLNYDLISAQINQSVEVSNKGEFSYSLGMGHYFNESDISFVDRKHFSGNETHLTIGDTFLKSFNLLPYYTLSTNKSYIETHLEYDFKGFLINKIPLLNKTGWNTVLGYHNATVSDYKPYMEFTAGFSNVGFGKFRFFRVDYVRSYSGSAFQKDGIMIGFKKNM</sequence>
<evidence type="ECO:0000313" key="2">
    <source>
        <dbReference type="Proteomes" id="UP000243887"/>
    </source>
</evidence>
<dbReference type="AlphaFoldDB" id="A0A1I3RJ30"/>
<dbReference type="EMBL" id="FORU01000008">
    <property type="protein sequence ID" value="SFJ46285.1"/>
    <property type="molecule type" value="Genomic_DNA"/>
</dbReference>
<organism evidence="1 2">
    <name type="scientific">Myroides guanonis</name>
    <dbReference type="NCBI Taxonomy" id="1150112"/>
    <lineage>
        <taxon>Bacteria</taxon>
        <taxon>Pseudomonadati</taxon>
        <taxon>Bacteroidota</taxon>
        <taxon>Flavobacteriia</taxon>
        <taxon>Flavobacteriales</taxon>
        <taxon>Flavobacteriaceae</taxon>
        <taxon>Myroides</taxon>
    </lineage>
</organism>
<accession>A0A1I3RJ30</accession>
<reference evidence="2" key="1">
    <citation type="submission" date="2016-10" db="EMBL/GenBank/DDBJ databases">
        <authorList>
            <person name="Varghese N."/>
            <person name="Submissions S."/>
        </authorList>
    </citation>
    <scope>NUCLEOTIDE SEQUENCE [LARGE SCALE GENOMIC DNA]</scope>
    <source>
        <strain evidence="2">DSM 26542</strain>
    </source>
</reference>
<keyword evidence="2" id="KW-1185">Reference proteome</keyword>
<dbReference type="RefSeq" id="WP_090679070.1">
    <property type="nucleotide sequence ID" value="NZ_FORU01000008.1"/>
</dbReference>
<name>A0A1I3RJ30_9FLAO</name>
<dbReference type="Pfam" id="PF18939">
    <property type="entry name" value="DUF5686"/>
    <property type="match status" value="1"/>
</dbReference>
<dbReference type="InterPro" id="IPR043741">
    <property type="entry name" value="DUF5686"/>
</dbReference>
<evidence type="ECO:0000313" key="1">
    <source>
        <dbReference type="EMBL" id="SFJ46285.1"/>
    </source>
</evidence>
<protein>
    <submittedName>
        <fullName evidence="1">CarboxypepD_reg-like domain-containing protein</fullName>
    </submittedName>
</protein>
<dbReference type="InterPro" id="IPR008969">
    <property type="entry name" value="CarboxyPept-like_regulatory"/>
</dbReference>